<dbReference type="CDD" id="cd02573">
    <property type="entry name" value="PseudoU_synth_EcTruB"/>
    <property type="match status" value="1"/>
</dbReference>
<dbReference type="InterPro" id="IPR020103">
    <property type="entry name" value="PsdUridine_synth_cat_dom_sf"/>
</dbReference>
<dbReference type="PANTHER" id="PTHR13767">
    <property type="entry name" value="TRNA-PSEUDOURIDINE SYNTHASE"/>
    <property type="match status" value="1"/>
</dbReference>
<dbReference type="PANTHER" id="PTHR13767:SF2">
    <property type="entry name" value="PSEUDOURIDYLATE SYNTHASE TRUB1"/>
    <property type="match status" value="1"/>
</dbReference>
<dbReference type="InterPro" id="IPR015947">
    <property type="entry name" value="PUA-like_sf"/>
</dbReference>
<feature type="domain" description="Pseudouridine synthase II N-terminal" evidence="6">
    <location>
        <begin position="33"/>
        <end position="180"/>
    </location>
</feature>
<name>A0A2T5P869_9PSED</name>
<dbReference type="AlphaFoldDB" id="A0A2T5P869"/>
<evidence type="ECO:0000256" key="3">
    <source>
        <dbReference type="ARBA" id="ARBA00022694"/>
    </source>
</evidence>
<dbReference type="OrthoDB" id="9802309at2"/>
<dbReference type="FunFam" id="2.30.130.10:FF:000012">
    <property type="entry name" value="tRNA pseudouridine synthase B"/>
    <property type="match status" value="1"/>
</dbReference>
<evidence type="ECO:0000256" key="4">
    <source>
        <dbReference type="ARBA" id="ARBA00023235"/>
    </source>
</evidence>
<evidence type="ECO:0000313" key="10">
    <source>
        <dbReference type="Proteomes" id="UP000244064"/>
    </source>
</evidence>
<sequence length="306" mass="33574">MVQVKRVRRNVSGIILLDKPRGFTSNAALQKVRWLLNAEKAGHTGSLDPLATGVLPLCFGEATKFSQYLLDADKGYEALMQLGVTTTTADAEGEVLQRREVKVSAADIEAALPRFRGQIEQIPPMYSALKRDGQPLYKLARAGEVVEREARSVTIARLELLGLEGEQARIAVACSKGTYIRTLVEDLGEVLGCGAHVIELRRTQAGPFDLAQTVTLEELEAAHEQGGNEAIDRFLLPSDSGLQHWPLLQFSEHSAYYWLHGQPVRAPEAPKFGMVRVQDHNGRFIGIGEVSEDGRIAPRRLIATSA</sequence>
<dbReference type="InterPro" id="IPR014780">
    <property type="entry name" value="tRNA_psdUridine_synth_TruB"/>
</dbReference>
<dbReference type="Proteomes" id="UP000244064">
    <property type="component" value="Unassembled WGS sequence"/>
</dbReference>
<dbReference type="SUPFAM" id="SSF88697">
    <property type="entry name" value="PUA domain-like"/>
    <property type="match status" value="1"/>
</dbReference>
<dbReference type="GO" id="GO:0003723">
    <property type="term" value="F:RNA binding"/>
    <property type="evidence" value="ECO:0007669"/>
    <property type="project" value="InterPro"/>
</dbReference>
<dbReference type="SUPFAM" id="SSF55120">
    <property type="entry name" value="Pseudouridine synthase"/>
    <property type="match status" value="1"/>
</dbReference>
<proteinExistence type="inferred from homology"/>
<dbReference type="NCBIfam" id="TIGR00431">
    <property type="entry name" value="TruB"/>
    <property type="match status" value="1"/>
</dbReference>
<dbReference type="RefSeq" id="WP_108107374.1">
    <property type="nucleotide sequence ID" value="NZ_QASN01000019.1"/>
</dbReference>
<dbReference type="HAMAP" id="MF_01080">
    <property type="entry name" value="TruB_bact"/>
    <property type="match status" value="1"/>
</dbReference>
<dbReference type="EC" id="5.4.99.25" evidence="5"/>
<dbReference type="EMBL" id="QASN01000019">
    <property type="protein sequence ID" value="PTU73942.1"/>
    <property type="molecule type" value="Genomic_DNA"/>
</dbReference>
<evidence type="ECO:0000259" key="8">
    <source>
        <dbReference type="Pfam" id="PF16198"/>
    </source>
</evidence>
<dbReference type="InterPro" id="IPR002501">
    <property type="entry name" value="PsdUridine_synth_N"/>
</dbReference>
<dbReference type="Gene3D" id="3.30.2350.10">
    <property type="entry name" value="Pseudouridine synthase"/>
    <property type="match status" value="1"/>
</dbReference>
<reference evidence="9 10" key="1">
    <citation type="submission" date="2018-04" db="EMBL/GenBank/DDBJ databases">
        <title>Pseudomonas sp. nov., isolated from mangrove soil.</title>
        <authorList>
            <person name="Chen C."/>
        </authorList>
    </citation>
    <scope>NUCLEOTIDE SEQUENCE [LARGE SCALE GENOMIC DNA]</scope>
    <source>
        <strain evidence="9 10">TC-11</strain>
    </source>
</reference>
<organism evidence="9 10">
    <name type="scientific">Pseudomonas mangrovi</name>
    <dbReference type="NCBI Taxonomy" id="2161748"/>
    <lineage>
        <taxon>Bacteria</taxon>
        <taxon>Pseudomonadati</taxon>
        <taxon>Pseudomonadota</taxon>
        <taxon>Gammaproteobacteria</taxon>
        <taxon>Pseudomonadales</taxon>
        <taxon>Pseudomonadaceae</taxon>
        <taxon>Pseudomonas</taxon>
    </lineage>
</organism>
<feature type="domain" description="tRNA pseudouridylate synthase B C-terminal" evidence="8">
    <location>
        <begin position="181"/>
        <end position="242"/>
    </location>
</feature>
<feature type="domain" description="tRNA pseudouridine synthase II TruB subfamily 1 C-terminal" evidence="7">
    <location>
        <begin position="248"/>
        <end position="302"/>
    </location>
</feature>
<dbReference type="Pfam" id="PF09157">
    <property type="entry name" value="TruB-C_2"/>
    <property type="match status" value="1"/>
</dbReference>
<dbReference type="InterPro" id="IPR032819">
    <property type="entry name" value="TruB_C"/>
</dbReference>
<comment type="catalytic activity">
    <reaction evidence="1 5">
        <text>uridine(55) in tRNA = pseudouridine(55) in tRNA</text>
        <dbReference type="Rhea" id="RHEA:42532"/>
        <dbReference type="Rhea" id="RHEA-COMP:10101"/>
        <dbReference type="Rhea" id="RHEA-COMP:10102"/>
        <dbReference type="ChEBI" id="CHEBI:65314"/>
        <dbReference type="ChEBI" id="CHEBI:65315"/>
        <dbReference type="EC" id="5.4.99.25"/>
    </reaction>
</comment>
<dbReference type="Pfam" id="PF01509">
    <property type="entry name" value="TruB_N"/>
    <property type="match status" value="1"/>
</dbReference>
<feature type="active site" description="Nucleophile" evidence="5">
    <location>
        <position position="48"/>
    </location>
</feature>
<evidence type="ECO:0000259" key="6">
    <source>
        <dbReference type="Pfam" id="PF01509"/>
    </source>
</evidence>
<evidence type="ECO:0000313" key="9">
    <source>
        <dbReference type="EMBL" id="PTU73942.1"/>
    </source>
</evidence>
<dbReference type="InterPro" id="IPR015240">
    <property type="entry name" value="tRNA_sdUridine_synth_fam1_C"/>
</dbReference>
<dbReference type="InterPro" id="IPR036974">
    <property type="entry name" value="PUA_sf"/>
</dbReference>
<evidence type="ECO:0000256" key="1">
    <source>
        <dbReference type="ARBA" id="ARBA00000385"/>
    </source>
</evidence>
<evidence type="ECO:0000259" key="7">
    <source>
        <dbReference type="Pfam" id="PF09157"/>
    </source>
</evidence>
<comment type="caution">
    <text evidence="9">The sequence shown here is derived from an EMBL/GenBank/DDBJ whole genome shotgun (WGS) entry which is preliminary data.</text>
</comment>
<dbReference type="Pfam" id="PF16198">
    <property type="entry name" value="TruB_C_2"/>
    <property type="match status" value="1"/>
</dbReference>
<accession>A0A2T5P869</accession>
<evidence type="ECO:0000256" key="5">
    <source>
        <dbReference type="HAMAP-Rule" id="MF_01080"/>
    </source>
</evidence>
<keyword evidence="4 5" id="KW-0413">Isomerase</keyword>
<dbReference type="Gene3D" id="2.30.130.10">
    <property type="entry name" value="PUA domain"/>
    <property type="match status" value="1"/>
</dbReference>
<dbReference type="GO" id="GO:1990481">
    <property type="term" value="P:mRNA pseudouridine synthesis"/>
    <property type="evidence" value="ECO:0007669"/>
    <property type="project" value="TreeGrafter"/>
</dbReference>
<protein>
    <recommendedName>
        <fullName evidence="5">tRNA pseudouridine synthase B</fullName>
        <ecNumber evidence="5">5.4.99.25</ecNumber>
    </recommendedName>
    <alternativeName>
        <fullName evidence="5">tRNA pseudouridine(55) synthase</fullName>
        <shortName evidence="5">Psi55 synthase</shortName>
    </alternativeName>
    <alternativeName>
        <fullName evidence="5">tRNA pseudouridylate synthase</fullName>
    </alternativeName>
    <alternativeName>
        <fullName evidence="5">tRNA-uridine isomerase</fullName>
    </alternativeName>
</protein>
<dbReference type="FunFam" id="3.30.2350.10:FF:000011">
    <property type="entry name" value="tRNA pseudouridine synthase B"/>
    <property type="match status" value="1"/>
</dbReference>
<dbReference type="GO" id="GO:0031119">
    <property type="term" value="P:tRNA pseudouridine synthesis"/>
    <property type="evidence" value="ECO:0007669"/>
    <property type="project" value="UniProtKB-UniRule"/>
</dbReference>
<comment type="function">
    <text evidence="5">Responsible for synthesis of pseudouridine from uracil-55 in the psi GC loop of transfer RNAs.</text>
</comment>
<gene>
    <name evidence="5" type="primary">truB</name>
    <name evidence="9" type="ORF">DBO85_11250</name>
</gene>
<dbReference type="GO" id="GO:0160148">
    <property type="term" value="F:tRNA pseudouridine(55) synthase activity"/>
    <property type="evidence" value="ECO:0007669"/>
    <property type="project" value="UniProtKB-EC"/>
</dbReference>
<evidence type="ECO:0000256" key="2">
    <source>
        <dbReference type="ARBA" id="ARBA00005642"/>
    </source>
</evidence>
<keyword evidence="3 5" id="KW-0819">tRNA processing</keyword>
<comment type="similarity">
    <text evidence="2 5">Belongs to the pseudouridine synthase TruB family. Type 1 subfamily.</text>
</comment>
<keyword evidence="10" id="KW-1185">Reference proteome</keyword>
<dbReference type="CDD" id="cd21152">
    <property type="entry name" value="PUA_TruB_bacterial"/>
    <property type="match status" value="1"/>
</dbReference>